<comment type="caution">
    <text evidence="2">The sequence shown here is derived from an EMBL/GenBank/DDBJ whole genome shotgun (WGS) entry which is preliminary data.</text>
</comment>
<proteinExistence type="predicted"/>
<evidence type="ECO:0000313" key="3">
    <source>
        <dbReference type="Proteomes" id="UP000033731"/>
    </source>
</evidence>
<keyword evidence="3" id="KW-1185">Reference proteome</keyword>
<dbReference type="PATRIC" id="fig|556287.9.peg.183"/>
<protein>
    <submittedName>
        <fullName evidence="2">Uncharacterized protein</fullName>
    </submittedName>
</protein>
<sequence length="38" mass="4235">MQKRLDAVGTDGDTFLTSSYGKPFSSAESFGNWFRENS</sequence>
<evidence type="ECO:0000313" key="2">
    <source>
        <dbReference type="EMBL" id="KJZ82567.1"/>
    </source>
</evidence>
<dbReference type="Proteomes" id="UP000033731">
    <property type="component" value="Unassembled WGS sequence"/>
</dbReference>
<feature type="region of interest" description="Disordered" evidence="1">
    <location>
        <begin position="17"/>
        <end position="38"/>
    </location>
</feature>
<dbReference type="AlphaFoldDB" id="A0A0F4VPG2"/>
<reference evidence="2 3" key="1">
    <citation type="journal article" date="2015" name="Phytopathology">
        <title>Genomes of Candidatus Liberibacter solanacearum haplotype A from New Zealand and the USA suggest significant genome plasticity in the species.</title>
        <authorList>
            <person name="Thompson S.M."/>
            <person name="Johnson C.P."/>
            <person name="Lu A.Y."/>
            <person name="Frampton R.A."/>
            <person name="Sullivan K.L."/>
            <person name="Fiers M.W."/>
            <person name="Crowhurst R.N."/>
            <person name="Pitman A.R."/>
            <person name="Scott I."/>
            <person name="Gudmestad N.C."/>
            <person name="Smith G.R."/>
        </authorList>
    </citation>
    <scope>NUCLEOTIDE SEQUENCE [LARGE SCALE GENOMIC DNA]</scope>
    <source>
        <strain evidence="2 3">LsoNZ1</strain>
    </source>
</reference>
<evidence type="ECO:0000256" key="1">
    <source>
        <dbReference type="SAM" id="MobiDB-lite"/>
    </source>
</evidence>
<dbReference type="EMBL" id="JMTK01000001">
    <property type="protein sequence ID" value="KJZ82567.1"/>
    <property type="molecule type" value="Genomic_DNA"/>
</dbReference>
<gene>
    <name evidence="2" type="ORF">DJ66_0175</name>
</gene>
<accession>A0A0F4VPG2</accession>
<organism evidence="2 3">
    <name type="scientific">Candidatus Liberibacter solanacearum</name>
    <dbReference type="NCBI Taxonomy" id="556287"/>
    <lineage>
        <taxon>Bacteria</taxon>
        <taxon>Pseudomonadati</taxon>
        <taxon>Pseudomonadota</taxon>
        <taxon>Alphaproteobacteria</taxon>
        <taxon>Hyphomicrobiales</taxon>
        <taxon>Rhizobiaceae</taxon>
        <taxon>Liberibacter</taxon>
    </lineage>
</organism>
<name>A0A0F4VPG2_9HYPH</name>